<dbReference type="Proteomes" id="UP000230750">
    <property type="component" value="Unassembled WGS sequence"/>
</dbReference>
<dbReference type="Gene3D" id="2.60.40.2030">
    <property type="match status" value="2"/>
</dbReference>
<dbReference type="GO" id="GO:0007154">
    <property type="term" value="P:cell communication"/>
    <property type="evidence" value="ECO:0007669"/>
    <property type="project" value="InterPro"/>
</dbReference>
<keyword evidence="4" id="KW-0406">Ion transport</keyword>
<accession>A0A2G8LL97</accession>
<dbReference type="PANTHER" id="PTHR11878:SF65">
    <property type="entry name" value="NA_CA-EXCHANGE PROTEIN, ISOFORM G"/>
    <property type="match status" value="1"/>
</dbReference>
<dbReference type="AlphaFoldDB" id="A0A2G8LL97"/>
<dbReference type="GO" id="GO:0016020">
    <property type="term" value="C:membrane"/>
    <property type="evidence" value="ECO:0007669"/>
    <property type="project" value="InterPro"/>
</dbReference>
<evidence type="ECO:0000256" key="1">
    <source>
        <dbReference type="ARBA" id="ARBA00022729"/>
    </source>
</evidence>
<keyword evidence="2" id="KW-0677">Repeat</keyword>
<dbReference type="GO" id="GO:0030001">
    <property type="term" value="P:metal ion transport"/>
    <property type="evidence" value="ECO:0007669"/>
    <property type="project" value="TreeGrafter"/>
</dbReference>
<proteinExistence type="predicted"/>
<dbReference type="InterPro" id="IPR003644">
    <property type="entry name" value="Calx_beta"/>
</dbReference>
<feature type="domain" description="EGF-like" evidence="6">
    <location>
        <begin position="180"/>
        <end position="191"/>
    </location>
</feature>
<dbReference type="InterPro" id="IPR000742">
    <property type="entry name" value="EGF"/>
</dbReference>
<dbReference type="PANTHER" id="PTHR11878">
    <property type="entry name" value="SODIUM/CALCIUM EXCHANGER"/>
    <property type="match status" value="1"/>
</dbReference>
<dbReference type="Pfam" id="PF03160">
    <property type="entry name" value="Calx-beta"/>
    <property type="match status" value="2"/>
</dbReference>
<dbReference type="InterPro" id="IPR038081">
    <property type="entry name" value="CalX-like_sf"/>
</dbReference>
<evidence type="ECO:0000259" key="6">
    <source>
        <dbReference type="PROSITE" id="PS01186"/>
    </source>
</evidence>
<evidence type="ECO:0000256" key="5">
    <source>
        <dbReference type="SAM" id="SignalP"/>
    </source>
</evidence>
<evidence type="ECO:0000256" key="3">
    <source>
        <dbReference type="ARBA" id="ARBA00022837"/>
    </source>
</evidence>
<organism evidence="7 8">
    <name type="scientific">Stichopus japonicus</name>
    <name type="common">Sea cucumber</name>
    <dbReference type="NCBI Taxonomy" id="307972"/>
    <lineage>
        <taxon>Eukaryota</taxon>
        <taxon>Metazoa</taxon>
        <taxon>Echinodermata</taxon>
        <taxon>Eleutherozoa</taxon>
        <taxon>Echinozoa</taxon>
        <taxon>Holothuroidea</taxon>
        <taxon>Aspidochirotacea</taxon>
        <taxon>Aspidochirotida</taxon>
        <taxon>Stichopodidae</taxon>
        <taxon>Apostichopus</taxon>
    </lineage>
</organism>
<keyword evidence="4" id="KW-0813">Transport</keyword>
<evidence type="ECO:0000313" key="8">
    <source>
        <dbReference type="Proteomes" id="UP000230750"/>
    </source>
</evidence>
<keyword evidence="3" id="KW-0106">Calcium</keyword>
<evidence type="ECO:0000256" key="4">
    <source>
        <dbReference type="ARBA" id="ARBA00023065"/>
    </source>
</evidence>
<evidence type="ECO:0000256" key="2">
    <source>
        <dbReference type="ARBA" id="ARBA00022737"/>
    </source>
</evidence>
<protein>
    <recommendedName>
        <fullName evidence="6">EGF-like domain-containing protein</fullName>
    </recommendedName>
</protein>
<dbReference type="InterPro" id="IPR051171">
    <property type="entry name" value="CaCA"/>
</dbReference>
<feature type="chain" id="PRO_5013863045" description="EGF-like domain-containing protein" evidence="5">
    <location>
        <begin position="20"/>
        <end position="622"/>
    </location>
</feature>
<name>A0A2G8LL97_STIJA</name>
<keyword evidence="1 5" id="KW-0732">Signal</keyword>
<keyword evidence="8" id="KW-1185">Reference proteome</keyword>
<dbReference type="PROSITE" id="PS01186">
    <property type="entry name" value="EGF_2"/>
    <property type="match status" value="1"/>
</dbReference>
<gene>
    <name evidence="7" type="ORF">BSL78_02024</name>
</gene>
<evidence type="ECO:0000313" key="7">
    <source>
        <dbReference type="EMBL" id="PIK61031.1"/>
    </source>
</evidence>
<reference evidence="7 8" key="1">
    <citation type="journal article" date="2017" name="PLoS Biol.">
        <title>The sea cucumber genome provides insights into morphological evolution and visceral regeneration.</title>
        <authorList>
            <person name="Zhang X."/>
            <person name="Sun L."/>
            <person name="Yuan J."/>
            <person name="Sun Y."/>
            <person name="Gao Y."/>
            <person name="Zhang L."/>
            <person name="Li S."/>
            <person name="Dai H."/>
            <person name="Hamel J.F."/>
            <person name="Liu C."/>
            <person name="Yu Y."/>
            <person name="Liu S."/>
            <person name="Lin W."/>
            <person name="Guo K."/>
            <person name="Jin S."/>
            <person name="Xu P."/>
            <person name="Storey K.B."/>
            <person name="Huan P."/>
            <person name="Zhang T."/>
            <person name="Zhou Y."/>
            <person name="Zhang J."/>
            <person name="Lin C."/>
            <person name="Li X."/>
            <person name="Xing L."/>
            <person name="Huo D."/>
            <person name="Sun M."/>
            <person name="Wang L."/>
            <person name="Mercier A."/>
            <person name="Li F."/>
            <person name="Yang H."/>
            <person name="Xiang J."/>
        </authorList>
    </citation>
    <scope>NUCLEOTIDE SEQUENCE [LARGE SCALE GENOMIC DNA]</scope>
    <source>
        <strain evidence="7">Shaxun</strain>
        <tissue evidence="7">Muscle</tissue>
    </source>
</reference>
<dbReference type="SUPFAM" id="SSF141072">
    <property type="entry name" value="CalX-like"/>
    <property type="match status" value="2"/>
</dbReference>
<feature type="signal peptide" evidence="5">
    <location>
        <begin position="1"/>
        <end position="19"/>
    </location>
</feature>
<dbReference type="EMBL" id="MRZV01000042">
    <property type="protein sequence ID" value="PIK61031.1"/>
    <property type="molecule type" value="Genomic_DNA"/>
</dbReference>
<comment type="caution">
    <text evidence="7">The sequence shown here is derived from an EMBL/GenBank/DDBJ whole genome shotgun (WGS) entry which is preliminary data.</text>
</comment>
<sequence>MIRSRVFIIFLFFVLLTAGRFVARAATPDDTACPDGATFDLMYTEAESHFYIATQNFNSGGYTSDTGSCNIVITGPLNSEIIIIFRTFDLSPGGNIILTGGLGIDRIGRIGGTEPTFPYSDGSTMRNFGILDREILITANRLVINFRNDDAGSGDGVAFEVRLVDNRCGMCLNGGFCDSCSCASGYYGNRCQNTIEITVTSTTSQTRDEGESIEIMCSSNRGFTDQTEVVFALDPASTAVEGLDIPFLAGYPCTFLANRATASVTIPTIDDDFMEGQEDLILVVSEVTGGGHPSAADSSPPLVFSINADSDSFLVPIEFANSLYDVSEGAGSVTVTIEFKFLNQPLPIPEDGSISFTYTPGSATSGNDFTEVTTVNFVKSTSPVTTSVELVIPIIDDDTVESTETFEVQMTISSTVLTLGTTSAITIRILDNDVIDNVVIVDYPNIKKASATEVHLFAFSNQNQAVVFEKLNSAAPETTDNPLVLCGSSFGRTTSLPLPTRSPARRLGRYRVTFDGDSNNAIYAFVSPDSGCLNSDETTITVYPESFGSTFLDSVLVFGLQTVASCTTQIKWQRIGGPISNTGRTHRISRTEDADGTYIITRRNRASSGWFEIIDVILSRKF</sequence>